<comment type="subcellular location">
    <subcellularLocation>
        <location evidence="1 7">Cell membrane</location>
        <topology evidence="1 7">Multi-pass membrane protein</topology>
    </subcellularLocation>
</comment>
<feature type="transmembrane region" description="Helical" evidence="7">
    <location>
        <begin position="20"/>
        <end position="40"/>
    </location>
</feature>
<dbReference type="InterPro" id="IPR051393">
    <property type="entry name" value="ABC_transporter_permease"/>
</dbReference>
<comment type="caution">
    <text evidence="9">The sequence shown here is derived from an EMBL/GenBank/DDBJ whole genome shotgun (WGS) entry which is preliminary data.</text>
</comment>
<organism evidence="9 10">
    <name type="scientific">Streptomyces polygonati</name>
    <dbReference type="NCBI Taxonomy" id="1617087"/>
    <lineage>
        <taxon>Bacteria</taxon>
        <taxon>Bacillati</taxon>
        <taxon>Actinomycetota</taxon>
        <taxon>Actinomycetes</taxon>
        <taxon>Kitasatosporales</taxon>
        <taxon>Streptomycetaceae</taxon>
        <taxon>Streptomyces</taxon>
    </lineage>
</organism>
<evidence type="ECO:0000256" key="3">
    <source>
        <dbReference type="ARBA" id="ARBA00022475"/>
    </source>
</evidence>
<feature type="transmembrane region" description="Helical" evidence="7">
    <location>
        <begin position="215"/>
        <end position="235"/>
    </location>
</feature>
<reference evidence="10" key="1">
    <citation type="journal article" date="2019" name="Int. J. Syst. Evol. Microbiol.">
        <title>The Global Catalogue of Microorganisms (GCM) 10K type strain sequencing project: providing services to taxonomists for standard genome sequencing and annotation.</title>
        <authorList>
            <consortium name="The Broad Institute Genomics Platform"/>
            <consortium name="The Broad Institute Genome Sequencing Center for Infectious Disease"/>
            <person name="Wu L."/>
            <person name="Ma J."/>
        </authorList>
    </citation>
    <scope>NUCLEOTIDE SEQUENCE [LARGE SCALE GENOMIC DNA]</scope>
    <source>
        <strain evidence="10">CGMCC 4.7237</strain>
    </source>
</reference>
<feature type="transmembrane region" description="Helical" evidence="7">
    <location>
        <begin position="112"/>
        <end position="132"/>
    </location>
</feature>
<keyword evidence="4 7" id="KW-0812">Transmembrane</keyword>
<evidence type="ECO:0000256" key="5">
    <source>
        <dbReference type="ARBA" id="ARBA00022989"/>
    </source>
</evidence>
<dbReference type="SUPFAM" id="SSF161098">
    <property type="entry name" value="MetI-like"/>
    <property type="match status" value="1"/>
</dbReference>
<evidence type="ECO:0000313" key="9">
    <source>
        <dbReference type="EMBL" id="MFC4035608.1"/>
    </source>
</evidence>
<comment type="similarity">
    <text evidence="7">Belongs to the binding-protein-dependent transport system permease family.</text>
</comment>
<sequence>MKPVSQWFRDTSQDLGLRLIAALGLLLYVVFIVVPVFMSLRSSFTDENPLKSGSDWVGFANYSEMLHDSQLRDSVVYTLALAIGVTVVANIIGLAFAMLLDRTQLTYRVLRTIAFLPQVISGVIVGFVWKTIFTENGLLNNLLTKTHLAGQPVDWLGKPHLAQLSVGIVVAWVLSGFTTVVYLAALQNIPRELYDAGSIDGANSRQQFRMITLRMVAPATTISVTISLITVLKLYDIITVLTSGGPANATQSTAQYIVKMAFTNDRFGYASSVAMFLLALSAVIALSVTSILRRREVDL</sequence>
<feature type="transmembrane region" description="Helical" evidence="7">
    <location>
        <begin position="161"/>
        <end position="185"/>
    </location>
</feature>
<dbReference type="Proteomes" id="UP001595765">
    <property type="component" value="Unassembled WGS sequence"/>
</dbReference>
<evidence type="ECO:0000256" key="7">
    <source>
        <dbReference type="RuleBase" id="RU363032"/>
    </source>
</evidence>
<keyword evidence="2 7" id="KW-0813">Transport</keyword>
<feature type="transmembrane region" description="Helical" evidence="7">
    <location>
        <begin position="269"/>
        <end position="292"/>
    </location>
</feature>
<feature type="transmembrane region" description="Helical" evidence="7">
    <location>
        <begin position="75"/>
        <end position="100"/>
    </location>
</feature>
<keyword evidence="3" id="KW-1003">Cell membrane</keyword>
<dbReference type="Gene3D" id="1.10.3720.10">
    <property type="entry name" value="MetI-like"/>
    <property type="match status" value="1"/>
</dbReference>
<dbReference type="EMBL" id="JBHSBB010000028">
    <property type="protein sequence ID" value="MFC4035608.1"/>
    <property type="molecule type" value="Genomic_DNA"/>
</dbReference>
<keyword evidence="10" id="KW-1185">Reference proteome</keyword>
<dbReference type="PANTHER" id="PTHR30193:SF41">
    <property type="entry name" value="DIACETYLCHITOBIOSE UPTAKE SYSTEM PERMEASE PROTEIN NGCF"/>
    <property type="match status" value="1"/>
</dbReference>
<dbReference type="InterPro" id="IPR035906">
    <property type="entry name" value="MetI-like_sf"/>
</dbReference>
<evidence type="ECO:0000256" key="4">
    <source>
        <dbReference type="ARBA" id="ARBA00022692"/>
    </source>
</evidence>
<dbReference type="Pfam" id="PF00528">
    <property type="entry name" value="BPD_transp_1"/>
    <property type="match status" value="1"/>
</dbReference>
<proteinExistence type="inferred from homology"/>
<name>A0ABV8HXD4_9ACTN</name>
<evidence type="ECO:0000256" key="2">
    <source>
        <dbReference type="ARBA" id="ARBA00022448"/>
    </source>
</evidence>
<evidence type="ECO:0000259" key="8">
    <source>
        <dbReference type="PROSITE" id="PS50928"/>
    </source>
</evidence>
<dbReference type="CDD" id="cd06261">
    <property type="entry name" value="TM_PBP2"/>
    <property type="match status" value="1"/>
</dbReference>
<dbReference type="PANTHER" id="PTHR30193">
    <property type="entry name" value="ABC TRANSPORTER PERMEASE PROTEIN"/>
    <property type="match status" value="1"/>
</dbReference>
<dbReference type="RefSeq" id="WP_386435864.1">
    <property type="nucleotide sequence ID" value="NZ_JBHSBB010000028.1"/>
</dbReference>
<evidence type="ECO:0000256" key="6">
    <source>
        <dbReference type="ARBA" id="ARBA00023136"/>
    </source>
</evidence>
<dbReference type="PROSITE" id="PS50928">
    <property type="entry name" value="ABC_TM1"/>
    <property type="match status" value="1"/>
</dbReference>
<keyword evidence="6 7" id="KW-0472">Membrane</keyword>
<protein>
    <submittedName>
        <fullName evidence="9">Carbohydrate ABC transporter permease</fullName>
    </submittedName>
</protein>
<accession>A0ABV8HXD4</accession>
<dbReference type="InterPro" id="IPR000515">
    <property type="entry name" value="MetI-like"/>
</dbReference>
<feature type="domain" description="ABC transmembrane type-1" evidence="8">
    <location>
        <begin position="75"/>
        <end position="288"/>
    </location>
</feature>
<evidence type="ECO:0000256" key="1">
    <source>
        <dbReference type="ARBA" id="ARBA00004651"/>
    </source>
</evidence>
<keyword evidence="5 7" id="KW-1133">Transmembrane helix</keyword>
<evidence type="ECO:0000313" key="10">
    <source>
        <dbReference type="Proteomes" id="UP001595765"/>
    </source>
</evidence>
<gene>
    <name evidence="9" type="ORF">ACFO3J_29685</name>
</gene>